<dbReference type="Pfam" id="PF12090">
    <property type="entry name" value="Spt20_SEP"/>
    <property type="match status" value="1"/>
</dbReference>
<dbReference type="EMBL" id="JAPDFW010000084">
    <property type="protein sequence ID" value="KAJ5071918.1"/>
    <property type="molecule type" value="Genomic_DNA"/>
</dbReference>
<protein>
    <recommendedName>
        <fullName evidence="2">Spt20-like SEP domain-containing protein</fullName>
    </recommendedName>
</protein>
<dbReference type="AlphaFoldDB" id="A0A9Q0LI75"/>
<evidence type="ECO:0000259" key="2">
    <source>
        <dbReference type="Pfam" id="PF12090"/>
    </source>
</evidence>
<feature type="compositionally biased region" description="Polar residues" evidence="1">
    <location>
        <begin position="505"/>
        <end position="523"/>
    </location>
</feature>
<feature type="domain" description="Spt20-like SEP" evidence="2">
    <location>
        <begin position="112"/>
        <end position="295"/>
    </location>
</feature>
<reference evidence="3" key="1">
    <citation type="submission" date="2022-10" db="EMBL/GenBank/DDBJ databases">
        <title>Novel sulphate-reducing endosymbionts in the free-living metamonad Anaeramoeba.</title>
        <authorList>
            <person name="Jerlstrom-Hultqvist J."/>
            <person name="Cepicka I."/>
            <person name="Gallot-Lavallee L."/>
            <person name="Salas-Leiva D."/>
            <person name="Curtis B.A."/>
            <person name="Zahonova K."/>
            <person name="Pipaliya S."/>
            <person name="Dacks J."/>
            <person name="Roger A.J."/>
        </authorList>
    </citation>
    <scope>NUCLEOTIDE SEQUENCE</scope>
    <source>
        <strain evidence="3">BMAN</strain>
    </source>
</reference>
<name>A0A9Q0LI75_ANAIG</name>
<proteinExistence type="predicted"/>
<accession>A0A9Q0LI75</accession>
<sequence>MNTQRTQLPNQTISSPQTQKMLSLMERKDEEEKRKNLIEKLRKTRGLRFAAEIQKLEQDYLNEYRDSIRQSLNFLCEIIDKFTENYFKNYPKEKDEHFNGFFGGKILENLESKLIINLFINGFSFFEVNEMKIRPYDYSNRSLLEALDEGHVNEEILAILYINKKEMPFIDGKVVCFINDYRSQIFRRKKLKPPTENSVPKTAQRNSMSIETPQMDIGDKDNSGAPIEIPVQPESRHCLLSFTDSILYQKLDSETRSKFEMQSVIEIEKRVRQKIGSFVCFDPSPQVFKVANFYSTNQQKFKFQNKVWHNTKHPSHRNAKKHKSNRTEKMKNKENDKAKIIVLNPRKKSNFSLLSPTSFSLHNRKMVSEFFFTEYIRSMLCPKTGAPKSNLLDFLRNREKNDQRNSQYPQNNNNSNNQPKETALRTDSAFQTNAVFPSVAYSSPFIIEQNNRRKNVFTEEQINEMKKVVPSKTPPFSHKLPPFLGPTSACAVPSLSPKTMKSEVQESQISTTAFPSNQATSKVSIPLKKNPQSNEDNPRRTPFYHAKANGITNVEQHKYSNKSGENATISIERDMTGTYIITFEIAQNERLPSLTSQLESGGYSQTKIAVEQYQNILLKKGFRNVSNSYN</sequence>
<evidence type="ECO:0000313" key="3">
    <source>
        <dbReference type="EMBL" id="KAJ5071918.1"/>
    </source>
</evidence>
<evidence type="ECO:0000313" key="4">
    <source>
        <dbReference type="Proteomes" id="UP001149090"/>
    </source>
</evidence>
<feature type="region of interest" description="Disordered" evidence="1">
    <location>
        <begin position="312"/>
        <end position="332"/>
    </location>
</feature>
<feature type="compositionally biased region" description="Low complexity" evidence="1">
    <location>
        <begin position="405"/>
        <end position="419"/>
    </location>
</feature>
<feature type="region of interest" description="Disordered" evidence="1">
    <location>
        <begin position="401"/>
        <end position="424"/>
    </location>
</feature>
<comment type="caution">
    <text evidence="3">The sequence shown here is derived from an EMBL/GenBank/DDBJ whole genome shotgun (WGS) entry which is preliminary data.</text>
</comment>
<dbReference type="Proteomes" id="UP001149090">
    <property type="component" value="Unassembled WGS sequence"/>
</dbReference>
<evidence type="ECO:0000256" key="1">
    <source>
        <dbReference type="SAM" id="MobiDB-lite"/>
    </source>
</evidence>
<feature type="region of interest" description="Disordered" evidence="1">
    <location>
        <begin position="501"/>
        <end position="541"/>
    </location>
</feature>
<dbReference type="InterPro" id="IPR046468">
    <property type="entry name" value="Spt20-like_SEP"/>
</dbReference>
<organism evidence="3 4">
    <name type="scientific">Anaeramoeba ignava</name>
    <name type="common">Anaerobic marine amoeba</name>
    <dbReference type="NCBI Taxonomy" id="1746090"/>
    <lineage>
        <taxon>Eukaryota</taxon>
        <taxon>Metamonada</taxon>
        <taxon>Anaeramoebidae</taxon>
        <taxon>Anaeramoeba</taxon>
    </lineage>
</organism>
<keyword evidence="4" id="KW-1185">Reference proteome</keyword>
<gene>
    <name evidence="3" type="ORF">M0811_09817</name>
</gene>
<feature type="compositionally biased region" description="Basic residues" evidence="1">
    <location>
        <begin position="312"/>
        <end position="324"/>
    </location>
</feature>